<organism evidence="1 2">
    <name type="scientific">Tsukamurella conjunctivitidis</name>
    <dbReference type="NCBI Taxonomy" id="2592068"/>
    <lineage>
        <taxon>Bacteria</taxon>
        <taxon>Bacillati</taxon>
        <taxon>Actinomycetota</taxon>
        <taxon>Actinomycetes</taxon>
        <taxon>Mycobacteriales</taxon>
        <taxon>Tsukamurellaceae</taxon>
        <taxon>Tsukamurella</taxon>
    </lineage>
</organism>
<reference evidence="1 2" key="1">
    <citation type="submission" date="2019-06" db="EMBL/GenBank/DDBJ databases">
        <title>Tsukamurella conjunctivitidis sp. nov., Tsukamurella assacharolytica sp. nov. and Tsukamurella sputae sp. nov. isolated from patients with conjunctivitis, bacteraemia (lymphoma) and respiratory infection (sputum) in Hong Kong.</title>
        <authorList>
            <person name="Teng J.L.L."/>
            <person name="Lee H.H."/>
            <person name="Fong J.Y.H."/>
            <person name="Fok K.M.N."/>
            <person name="Lau S.K.P."/>
            <person name="Woo P.C.Y."/>
        </authorList>
    </citation>
    <scope>NUCLEOTIDE SEQUENCE [LARGE SCALE GENOMIC DNA]</scope>
    <source>
        <strain evidence="1 2">HKU72</strain>
    </source>
</reference>
<keyword evidence="2" id="KW-1185">Reference proteome</keyword>
<protein>
    <submittedName>
        <fullName evidence="1">Uncharacterized protein</fullName>
    </submittedName>
</protein>
<comment type="caution">
    <text evidence="1">The sequence shown here is derived from an EMBL/GenBank/DDBJ whole genome shotgun (WGS) entry which is preliminary data.</text>
</comment>
<dbReference type="EMBL" id="VIGX01000002">
    <property type="protein sequence ID" value="TWS30229.1"/>
    <property type="molecule type" value="Genomic_DNA"/>
</dbReference>
<name>A0A5C5S4S5_9ACTN</name>
<accession>A0A5C5S4S5</accession>
<dbReference type="RefSeq" id="WP_146486255.1">
    <property type="nucleotide sequence ID" value="NZ_VIGX01000002.1"/>
</dbReference>
<proteinExistence type="predicted"/>
<dbReference type="Proteomes" id="UP000319375">
    <property type="component" value="Unassembled WGS sequence"/>
</dbReference>
<gene>
    <name evidence="1" type="ORF">FK530_06895</name>
</gene>
<evidence type="ECO:0000313" key="1">
    <source>
        <dbReference type="EMBL" id="TWS30229.1"/>
    </source>
</evidence>
<evidence type="ECO:0000313" key="2">
    <source>
        <dbReference type="Proteomes" id="UP000319375"/>
    </source>
</evidence>
<sequence length="86" mass="9706">MPETRTAGATAWLRAVQRWEDGTVSGVVVHRWTGYTAADIRRHRIARCREARLNHQLDGDALVITLRDGRTETLTFHDTEPQAVPA</sequence>
<dbReference type="AlphaFoldDB" id="A0A5C5S4S5"/>